<reference evidence="3" key="1">
    <citation type="submission" date="2020-10" db="EMBL/GenBank/DDBJ databases">
        <authorList>
            <person name="Gilroy R."/>
        </authorList>
    </citation>
    <scope>NUCLEOTIDE SEQUENCE</scope>
    <source>
        <strain evidence="3">1063</strain>
    </source>
</reference>
<dbReference type="InterPro" id="IPR001107">
    <property type="entry name" value="Band_7"/>
</dbReference>
<keyword evidence="1" id="KW-0472">Membrane</keyword>
<dbReference type="SUPFAM" id="SSF117892">
    <property type="entry name" value="Band 7/SPFH domain"/>
    <property type="match status" value="1"/>
</dbReference>
<gene>
    <name evidence="3" type="ORF">IAD51_01495</name>
</gene>
<accession>A0A9D1L2G5</accession>
<dbReference type="CDD" id="cd03402">
    <property type="entry name" value="SPFH_like_u2"/>
    <property type="match status" value="1"/>
</dbReference>
<evidence type="ECO:0000259" key="2">
    <source>
        <dbReference type="SMART" id="SM00244"/>
    </source>
</evidence>
<feature type="transmembrane region" description="Helical" evidence="1">
    <location>
        <begin position="23"/>
        <end position="45"/>
    </location>
</feature>
<feature type="transmembrane region" description="Helical" evidence="1">
    <location>
        <begin position="52"/>
        <end position="72"/>
    </location>
</feature>
<comment type="caution">
    <text evidence="3">The sequence shown here is derived from an EMBL/GenBank/DDBJ whole genome shotgun (WGS) entry which is preliminary data.</text>
</comment>
<reference evidence="3" key="2">
    <citation type="journal article" date="2021" name="PeerJ">
        <title>Extensive microbial diversity within the chicken gut microbiome revealed by metagenomics and culture.</title>
        <authorList>
            <person name="Gilroy R."/>
            <person name="Ravi A."/>
            <person name="Getino M."/>
            <person name="Pursley I."/>
            <person name="Horton D.L."/>
            <person name="Alikhan N.F."/>
            <person name="Baker D."/>
            <person name="Gharbi K."/>
            <person name="Hall N."/>
            <person name="Watson M."/>
            <person name="Adriaenssens E.M."/>
            <person name="Foster-Nyarko E."/>
            <person name="Jarju S."/>
            <person name="Secka A."/>
            <person name="Antonio M."/>
            <person name="Oren A."/>
            <person name="Chaudhuri R.R."/>
            <person name="La Ragione R."/>
            <person name="Hildebrand F."/>
            <person name="Pallen M.J."/>
        </authorList>
    </citation>
    <scope>NUCLEOTIDE SEQUENCE</scope>
    <source>
        <strain evidence="3">1063</strain>
    </source>
</reference>
<feature type="domain" description="Band 7" evidence="2">
    <location>
        <begin position="70"/>
        <end position="247"/>
    </location>
</feature>
<dbReference type="PANTHER" id="PTHR43446">
    <property type="entry name" value="MEMBRANE PROTEIN-RELATED"/>
    <property type="match status" value="1"/>
</dbReference>
<dbReference type="Gene3D" id="3.30.479.30">
    <property type="entry name" value="Band 7 domain"/>
    <property type="match status" value="1"/>
</dbReference>
<name>A0A9D1L2G5_9FIRM</name>
<evidence type="ECO:0000313" key="4">
    <source>
        <dbReference type="Proteomes" id="UP000824088"/>
    </source>
</evidence>
<dbReference type="AlphaFoldDB" id="A0A9D1L2G5"/>
<dbReference type="PANTHER" id="PTHR43446:SF1">
    <property type="entry name" value="BAND 7 DOMAIN-CONTAINING PROTEIN"/>
    <property type="match status" value="1"/>
</dbReference>
<dbReference type="SMART" id="SM00244">
    <property type="entry name" value="PHB"/>
    <property type="match status" value="1"/>
</dbReference>
<proteinExistence type="predicted"/>
<organism evidence="3 4">
    <name type="scientific">Candidatus Limadaptatus stercorigallinarum</name>
    <dbReference type="NCBI Taxonomy" id="2840845"/>
    <lineage>
        <taxon>Bacteria</taxon>
        <taxon>Bacillati</taxon>
        <taxon>Bacillota</taxon>
        <taxon>Clostridia</taxon>
        <taxon>Eubacteriales</taxon>
        <taxon>Candidatus Limadaptatus</taxon>
    </lineage>
</organism>
<dbReference type="EMBL" id="DVMN01000027">
    <property type="protein sequence ID" value="HIU20902.1"/>
    <property type="molecule type" value="Genomic_DNA"/>
</dbReference>
<keyword evidence="1" id="KW-0812">Transmembrane</keyword>
<keyword evidence="1" id="KW-1133">Transmembrane helix</keyword>
<sequence length="314" mass="34339">MQNKSEIAAAKDAGYTEKPLRPISGYLMLALNLLLVAACVAMIALGGVYDVTAVFVIGFLLIPVWLFLLYGYCVVAPNEAVVLTLFGKYKGTIKEEGYYWYNPFCRKFNPAAPKVGARRMHVSLKAMTLNNDKQKVNDAEGNPIEIGVVVIWRIRDAAKAVFNVDNYVNFISIQSDAAIRNIARQYPYDVSEDGDEKSLRGSAQEIAATLCLDLQQRVDIAGIEVVEARIAHLAYAQEIAAAMLQRQQAKAVVDARTTIVEGAVGMVELALAKLSETGLVELDDERKAQMVSNLMVVLCANKDAQPVVNSGSLY</sequence>
<evidence type="ECO:0000313" key="3">
    <source>
        <dbReference type="EMBL" id="HIU20902.1"/>
    </source>
</evidence>
<dbReference type="Proteomes" id="UP000824088">
    <property type="component" value="Unassembled WGS sequence"/>
</dbReference>
<dbReference type="Pfam" id="PF01145">
    <property type="entry name" value="Band_7"/>
    <property type="match status" value="1"/>
</dbReference>
<protein>
    <submittedName>
        <fullName evidence="3">SPFH domain-containing protein</fullName>
    </submittedName>
</protein>
<evidence type="ECO:0000256" key="1">
    <source>
        <dbReference type="SAM" id="Phobius"/>
    </source>
</evidence>
<dbReference type="InterPro" id="IPR036013">
    <property type="entry name" value="Band_7/SPFH_dom_sf"/>
</dbReference>